<dbReference type="EMBL" id="QGML01000324">
    <property type="protein sequence ID" value="TVY92393.1"/>
    <property type="molecule type" value="Genomic_DNA"/>
</dbReference>
<dbReference type="SUPFAM" id="SSF54373">
    <property type="entry name" value="FAD-linked reductases, C-terminal domain"/>
    <property type="match status" value="1"/>
</dbReference>
<sequence>MVSRTICNALLATAFVGLKAVSAAPLEVDIDLDLGLLDIDIALNIATIGTPGDDAEYDYVVVGGGTAGLAIAARLSESFNVAVIEAGTYYETINNQSTVPEYFEKFISMKLDKSTWAPTDWGFTTTNQTALGGQEYHYSRAKTLGGCSAYNAMLYQRGSAGSYDKWADILDDEDYKWENFEPYFAKSVNFSIQARPENSTIPAQEEGAFIETGGPLHVAYPEYATPFGSWTKLGMAEAGLPEQTGFSGGVLNGSQFCPQTANPYTGERDSSQTSFLNSAVAAGQSITVYNGTLAQKINFNSDKKAVSVTVSTSEGAPYTINAKQEIVVSAGAFQSPQLLMVSGVGPAATLDEFDIDVVSDLAGVGQNMWDHIFYGMVWPINMETRQRLLDQEYLDEKIAEYHVSPTNILSSNVFDYLAWEKLQNRTQLSASALEELAAFPADWPELEFISGSLDNSALPTTYRDYTTMIPALAAPTSRGNITISSASMSDQPLINPNWFGTETDREMAVASLKRAREFMNATAIQGALLGPEISPGATVQSDEDILAYITGSFSTVFHAACTCAMGPANDSMAVLDSKARVYGVTGLRVVDSSAFPILPPGHPMSTIYALAEKIADDIKNGA</sequence>
<evidence type="ECO:0000259" key="5">
    <source>
        <dbReference type="PROSITE" id="PS00624"/>
    </source>
</evidence>
<proteinExistence type="inferred from homology"/>
<dbReference type="PANTHER" id="PTHR11552">
    <property type="entry name" value="GLUCOSE-METHANOL-CHOLINE GMC OXIDOREDUCTASE"/>
    <property type="match status" value="1"/>
</dbReference>
<dbReference type="AlphaFoldDB" id="A0A559MHE7"/>
<accession>A0A559MHE7</accession>
<dbReference type="PROSITE" id="PS00624">
    <property type="entry name" value="GMC_OXRED_2"/>
    <property type="match status" value="1"/>
</dbReference>
<dbReference type="GO" id="GO:0050660">
    <property type="term" value="F:flavin adenine dinucleotide binding"/>
    <property type="evidence" value="ECO:0007669"/>
    <property type="project" value="InterPro"/>
</dbReference>
<comment type="caution">
    <text evidence="6">The sequence shown here is derived from an EMBL/GenBank/DDBJ whole genome shotgun (WGS) entry which is preliminary data.</text>
</comment>
<name>A0A559MHE7_9HELO</name>
<feature type="domain" description="Glucose-methanol-choline oxidoreductase N-terminal" evidence="5">
    <location>
        <begin position="331"/>
        <end position="345"/>
    </location>
</feature>
<dbReference type="SUPFAM" id="SSF51905">
    <property type="entry name" value="FAD/NAD(P)-binding domain"/>
    <property type="match status" value="1"/>
</dbReference>
<reference evidence="6 7" key="1">
    <citation type="submission" date="2018-05" db="EMBL/GenBank/DDBJ databases">
        <title>Genome sequencing and assembly of the regulated plant pathogen Lachnellula willkommii and related sister species for the development of diagnostic species identification markers.</title>
        <authorList>
            <person name="Giroux E."/>
            <person name="Bilodeau G."/>
        </authorList>
    </citation>
    <scope>NUCLEOTIDE SEQUENCE [LARGE SCALE GENOMIC DNA]</scope>
    <source>
        <strain evidence="6 7">CBS 172.35</strain>
    </source>
</reference>
<feature type="chain" id="PRO_5021922825" evidence="4">
    <location>
        <begin position="24"/>
        <end position="622"/>
    </location>
</feature>
<evidence type="ECO:0000313" key="7">
    <source>
        <dbReference type="Proteomes" id="UP000315522"/>
    </source>
</evidence>
<keyword evidence="4" id="KW-0732">Signal</keyword>
<dbReference type="InterPro" id="IPR007867">
    <property type="entry name" value="GMC_OxRtase_C"/>
</dbReference>
<evidence type="ECO:0000256" key="1">
    <source>
        <dbReference type="ARBA" id="ARBA00010790"/>
    </source>
</evidence>
<evidence type="ECO:0000256" key="4">
    <source>
        <dbReference type="SAM" id="SignalP"/>
    </source>
</evidence>
<feature type="active site" description="Proton acceptor" evidence="3">
    <location>
        <position position="602"/>
    </location>
</feature>
<protein>
    <submittedName>
        <fullName evidence="6">Dehydrogenase</fullName>
    </submittedName>
</protein>
<evidence type="ECO:0000256" key="3">
    <source>
        <dbReference type="PIRSR" id="PIRSR000137-1"/>
    </source>
</evidence>
<organism evidence="6 7">
    <name type="scientific">Lachnellula willkommii</name>
    <dbReference type="NCBI Taxonomy" id="215461"/>
    <lineage>
        <taxon>Eukaryota</taxon>
        <taxon>Fungi</taxon>
        <taxon>Dikarya</taxon>
        <taxon>Ascomycota</taxon>
        <taxon>Pezizomycotina</taxon>
        <taxon>Leotiomycetes</taxon>
        <taxon>Helotiales</taxon>
        <taxon>Lachnaceae</taxon>
        <taxon>Lachnellula</taxon>
    </lineage>
</organism>
<dbReference type="InterPro" id="IPR036188">
    <property type="entry name" value="FAD/NAD-bd_sf"/>
</dbReference>
<feature type="active site" description="Proton donor" evidence="3">
    <location>
        <position position="558"/>
    </location>
</feature>
<dbReference type="Pfam" id="PF05199">
    <property type="entry name" value="GMC_oxred_C"/>
    <property type="match status" value="1"/>
</dbReference>
<dbReference type="SMR" id="A0A559MHE7"/>
<dbReference type="Proteomes" id="UP000315522">
    <property type="component" value="Unassembled WGS sequence"/>
</dbReference>
<dbReference type="GO" id="GO:0016614">
    <property type="term" value="F:oxidoreductase activity, acting on CH-OH group of donors"/>
    <property type="evidence" value="ECO:0007669"/>
    <property type="project" value="InterPro"/>
</dbReference>
<gene>
    <name evidence="6" type="primary">patE_2</name>
    <name evidence="6" type="ORF">LAWI1_G001854</name>
</gene>
<keyword evidence="7" id="KW-1185">Reference proteome</keyword>
<dbReference type="Pfam" id="PF00732">
    <property type="entry name" value="GMC_oxred_N"/>
    <property type="match status" value="1"/>
</dbReference>
<dbReference type="GO" id="GO:0044550">
    <property type="term" value="P:secondary metabolite biosynthetic process"/>
    <property type="evidence" value="ECO:0007669"/>
    <property type="project" value="TreeGrafter"/>
</dbReference>
<comment type="similarity">
    <text evidence="1">Belongs to the GMC oxidoreductase family.</text>
</comment>
<dbReference type="InterPro" id="IPR012132">
    <property type="entry name" value="GMC_OxRdtase"/>
</dbReference>
<feature type="signal peptide" evidence="4">
    <location>
        <begin position="1"/>
        <end position="23"/>
    </location>
</feature>
<dbReference type="PANTHER" id="PTHR11552:SF138">
    <property type="entry name" value="DEHYDROGENASE PKFF-RELATED"/>
    <property type="match status" value="1"/>
</dbReference>
<dbReference type="Gene3D" id="3.30.560.10">
    <property type="entry name" value="Glucose Oxidase, domain 3"/>
    <property type="match status" value="1"/>
</dbReference>
<dbReference type="PIRSF" id="PIRSF000137">
    <property type="entry name" value="Alcohol_oxidase"/>
    <property type="match status" value="1"/>
</dbReference>
<keyword evidence="2" id="KW-0325">Glycoprotein</keyword>
<evidence type="ECO:0000313" key="6">
    <source>
        <dbReference type="EMBL" id="TVY92393.1"/>
    </source>
</evidence>
<evidence type="ECO:0000256" key="2">
    <source>
        <dbReference type="ARBA" id="ARBA00023180"/>
    </source>
</evidence>
<dbReference type="InterPro" id="IPR000172">
    <property type="entry name" value="GMC_OxRdtase_N"/>
</dbReference>
<dbReference type="Gene3D" id="3.50.50.60">
    <property type="entry name" value="FAD/NAD(P)-binding domain"/>
    <property type="match status" value="1"/>
</dbReference>